<feature type="region of interest" description="Disordered" evidence="1">
    <location>
        <begin position="203"/>
        <end position="404"/>
    </location>
</feature>
<gene>
    <name evidence="3" type="ORF">DVH24_012258</name>
</gene>
<dbReference type="Pfam" id="PF07839">
    <property type="entry name" value="CaM_binding"/>
    <property type="match status" value="1"/>
</dbReference>
<dbReference type="AlphaFoldDB" id="A0A498HQL9"/>
<feature type="compositionally biased region" description="Basic and acidic residues" evidence="1">
    <location>
        <begin position="203"/>
        <end position="235"/>
    </location>
</feature>
<dbReference type="EMBL" id="RDQH01000341">
    <property type="protein sequence ID" value="RXH72574.1"/>
    <property type="molecule type" value="Genomic_DNA"/>
</dbReference>
<dbReference type="SMART" id="SM01054">
    <property type="entry name" value="CaM_binding"/>
    <property type="match status" value="1"/>
</dbReference>
<sequence>MATRSKDSSPTPGREKKSTSSPSTTKRLAKSRTTVTEKSLSTSSAKQVPNYLRPTLSASRHENSLRSSSAGAKKHGPEDHAASQNPTLNRRRSFDKPPSASRIQKALISPGRDAPLRSSSFSAKISSNAPRPRIERTKSSTFGSGKPQLLPAKSVKKSSTSSSVKKESSSGSTRAPKSKDIMHTLNLEVNLDAIVSLEHHEVEEVGKISTEEHDKVILPDPKGEESEHFGDHDAGVSEAEANSGEDEKVKASEGSNGNTEELKENVEERNKESGSVLTEKEEKPGDNDQQDGEENAKKIDESGEIKEEEGVASEDQETKVEMKEEQEKESDSKEENEGEESKNVEEKALDEKEREVVVDGGVEEAKPTEAGEAAVEVAEEKPKPRQASGGSSQGGGKKDSAPAYNDVIEETTNKLMEKRKNKVKALVGAFETVIDYESK</sequence>
<name>A0A498HQL9_MALDO</name>
<reference evidence="3 4" key="1">
    <citation type="submission" date="2018-10" db="EMBL/GenBank/DDBJ databases">
        <title>A high-quality apple genome assembly.</title>
        <authorList>
            <person name="Hu J."/>
        </authorList>
    </citation>
    <scope>NUCLEOTIDE SEQUENCE [LARGE SCALE GENOMIC DNA]</scope>
    <source>
        <strain evidence="4">cv. HFTH1</strain>
        <tissue evidence="3">Young leaf</tissue>
    </source>
</reference>
<dbReference type="SMR" id="A0A498HQL9"/>
<evidence type="ECO:0000256" key="1">
    <source>
        <dbReference type="SAM" id="MobiDB-lite"/>
    </source>
</evidence>
<feature type="compositionally biased region" description="Basic and acidic residues" evidence="1">
    <location>
        <begin position="1"/>
        <end position="18"/>
    </location>
</feature>
<feature type="compositionally biased region" description="Basic and acidic residues" evidence="1">
    <location>
        <begin position="260"/>
        <end position="286"/>
    </location>
</feature>
<dbReference type="GO" id="GO:0005516">
    <property type="term" value="F:calmodulin binding"/>
    <property type="evidence" value="ECO:0007669"/>
    <property type="project" value="InterPro"/>
</dbReference>
<keyword evidence="4" id="KW-1185">Reference proteome</keyword>
<organism evidence="3 4">
    <name type="scientific">Malus domestica</name>
    <name type="common">Apple</name>
    <name type="synonym">Pyrus malus</name>
    <dbReference type="NCBI Taxonomy" id="3750"/>
    <lineage>
        <taxon>Eukaryota</taxon>
        <taxon>Viridiplantae</taxon>
        <taxon>Streptophyta</taxon>
        <taxon>Embryophyta</taxon>
        <taxon>Tracheophyta</taxon>
        <taxon>Spermatophyta</taxon>
        <taxon>Magnoliopsida</taxon>
        <taxon>eudicotyledons</taxon>
        <taxon>Gunneridae</taxon>
        <taxon>Pentapetalae</taxon>
        <taxon>rosids</taxon>
        <taxon>fabids</taxon>
        <taxon>Rosales</taxon>
        <taxon>Rosaceae</taxon>
        <taxon>Amygdaloideae</taxon>
        <taxon>Maleae</taxon>
        <taxon>Malus</taxon>
    </lineage>
</organism>
<comment type="caution">
    <text evidence="3">The sequence shown here is derived from an EMBL/GenBank/DDBJ whole genome shotgun (WGS) entry which is preliminary data.</text>
</comment>
<dbReference type="PANTHER" id="PTHR33349:SF20">
    <property type="entry name" value="CHROMO DOMAIN CEC-LIKE PROTEIN"/>
    <property type="match status" value="1"/>
</dbReference>
<feature type="domain" description="Calmodulin-binding" evidence="2">
    <location>
        <begin position="318"/>
        <end position="435"/>
    </location>
</feature>
<dbReference type="InterPro" id="IPR012417">
    <property type="entry name" value="CaM-bd_dom_pln"/>
</dbReference>
<dbReference type="Proteomes" id="UP000290289">
    <property type="component" value="Chromosome 15"/>
</dbReference>
<feature type="compositionally biased region" description="Polar residues" evidence="1">
    <location>
        <begin position="31"/>
        <end position="47"/>
    </location>
</feature>
<evidence type="ECO:0000313" key="3">
    <source>
        <dbReference type="EMBL" id="RXH72574.1"/>
    </source>
</evidence>
<protein>
    <recommendedName>
        <fullName evidence="2">Calmodulin-binding domain-containing protein</fullName>
    </recommendedName>
</protein>
<accession>A0A498HQL9</accession>
<feature type="compositionally biased region" description="Low complexity" evidence="1">
    <location>
        <begin position="118"/>
        <end position="127"/>
    </location>
</feature>
<feature type="compositionally biased region" description="Basic and acidic residues" evidence="1">
    <location>
        <begin position="294"/>
        <end position="309"/>
    </location>
</feature>
<feature type="compositionally biased region" description="Low complexity" evidence="1">
    <location>
        <begin position="157"/>
        <end position="173"/>
    </location>
</feature>
<proteinExistence type="predicted"/>
<evidence type="ECO:0000313" key="4">
    <source>
        <dbReference type="Proteomes" id="UP000290289"/>
    </source>
</evidence>
<evidence type="ECO:0000259" key="2">
    <source>
        <dbReference type="SMART" id="SM01054"/>
    </source>
</evidence>
<feature type="compositionally biased region" description="Basic and acidic residues" evidence="1">
    <location>
        <begin position="316"/>
        <end position="369"/>
    </location>
</feature>
<dbReference type="STRING" id="3750.A0A498HQL9"/>
<feature type="region of interest" description="Disordered" evidence="1">
    <location>
        <begin position="1"/>
        <end position="181"/>
    </location>
</feature>
<dbReference type="PANTHER" id="PTHR33349">
    <property type="entry name" value="EMB|CAB62594.1"/>
    <property type="match status" value="1"/>
</dbReference>